<feature type="transmembrane region" description="Helical" evidence="17">
    <location>
        <begin position="129"/>
        <end position="150"/>
    </location>
</feature>
<evidence type="ECO:0000313" key="19">
    <source>
        <dbReference type="EMBL" id="MBX8631069.1"/>
    </source>
</evidence>
<feature type="transmembrane region" description="Helical" evidence="17">
    <location>
        <begin position="54"/>
        <end position="74"/>
    </location>
</feature>
<evidence type="ECO:0000256" key="11">
    <source>
        <dbReference type="ARBA" id="ARBA00022842"/>
    </source>
</evidence>
<evidence type="ECO:0000256" key="16">
    <source>
        <dbReference type="ARBA" id="ARBA00034066"/>
    </source>
</evidence>
<keyword evidence="9 17" id="KW-0812">Transmembrane</keyword>
<evidence type="ECO:0000256" key="15">
    <source>
        <dbReference type="ARBA" id="ARBA00030679"/>
    </source>
</evidence>
<evidence type="ECO:0000256" key="3">
    <source>
        <dbReference type="ARBA" id="ARBA00004651"/>
    </source>
</evidence>
<evidence type="ECO:0000256" key="4">
    <source>
        <dbReference type="ARBA" id="ARBA00004922"/>
    </source>
</evidence>
<feature type="transmembrane region" description="Helical" evidence="17">
    <location>
        <begin position="540"/>
        <end position="559"/>
    </location>
</feature>
<dbReference type="InterPro" id="IPR013784">
    <property type="entry name" value="Carb-bd-like_fold"/>
</dbReference>
<organism evidence="19 20">
    <name type="scientific">Candidatus Sysuiplasma superficiale</name>
    <dbReference type="NCBI Taxonomy" id="2823368"/>
    <lineage>
        <taxon>Archaea</taxon>
        <taxon>Methanobacteriati</taxon>
        <taxon>Thermoplasmatota</taxon>
        <taxon>Thermoplasmata</taxon>
        <taxon>Candidatus Sysuiplasmatales</taxon>
        <taxon>Candidatus Sysuiplasmataceae</taxon>
        <taxon>Candidatus Sysuiplasma</taxon>
    </lineage>
</organism>
<keyword evidence="19" id="KW-0645">Protease</keyword>
<feature type="transmembrane region" description="Helical" evidence="17">
    <location>
        <begin position="190"/>
        <end position="207"/>
    </location>
</feature>
<dbReference type="PANTHER" id="PTHR13872">
    <property type="entry name" value="DOLICHYL-DIPHOSPHOOLIGOSACCHARIDE--PROTEIN GLYCOSYLTRANSFERASE SUBUNIT"/>
    <property type="match status" value="1"/>
</dbReference>
<evidence type="ECO:0000256" key="6">
    <source>
        <dbReference type="ARBA" id="ARBA00012602"/>
    </source>
</evidence>
<comment type="caution">
    <text evidence="19">The sequence shown here is derived from an EMBL/GenBank/DDBJ whole genome shotgun (WGS) entry which is preliminary data.</text>
</comment>
<dbReference type="Pfam" id="PF13620">
    <property type="entry name" value="CarboxypepD_reg"/>
    <property type="match status" value="1"/>
</dbReference>
<feature type="transmembrane region" description="Helical" evidence="17">
    <location>
        <begin position="496"/>
        <end position="513"/>
    </location>
</feature>
<keyword evidence="14" id="KW-0464">Manganese</keyword>
<comment type="cofactor">
    <cofactor evidence="1">
        <name>Mn(2+)</name>
        <dbReference type="ChEBI" id="CHEBI:29035"/>
    </cofactor>
</comment>
<evidence type="ECO:0000256" key="14">
    <source>
        <dbReference type="ARBA" id="ARBA00023211"/>
    </source>
</evidence>
<dbReference type="Pfam" id="PF02516">
    <property type="entry name" value="STT3"/>
    <property type="match status" value="1"/>
</dbReference>
<comment type="similarity">
    <text evidence="5">Belongs to the STT3 family.</text>
</comment>
<evidence type="ECO:0000256" key="17">
    <source>
        <dbReference type="SAM" id="Phobius"/>
    </source>
</evidence>
<keyword evidence="19" id="KW-0378">Hydrolase</keyword>
<feature type="domain" description="Oligosaccharyl transferase STT3 N-terminal" evidence="18">
    <location>
        <begin position="92"/>
        <end position="490"/>
    </location>
</feature>
<comment type="catalytic activity">
    <reaction evidence="16">
        <text>an archaeal dolichyl phosphooligosaccharide + [protein]-L-asparagine = an archaeal dolichyl phosphate + a glycoprotein with the oligosaccharide chain attached by N-beta-D-glycosyl linkage to a protein L-asparagine.</text>
        <dbReference type="EC" id="2.4.99.21"/>
    </reaction>
</comment>
<keyword evidence="11" id="KW-0460">Magnesium</keyword>
<keyword evidence="10" id="KW-0479">Metal-binding</keyword>
<evidence type="ECO:0000256" key="10">
    <source>
        <dbReference type="ARBA" id="ARBA00022723"/>
    </source>
</evidence>
<accession>A0A8J7YIS9</accession>
<feature type="transmembrane region" description="Helical" evidence="17">
    <location>
        <begin position="2207"/>
        <end position="2224"/>
    </location>
</feature>
<name>A0A8J7YIS9_9ARCH</name>
<dbReference type="GO" id="GO:0005886">
    <property type="term" value="C:plasma membrane"/>
    <property type="evidence" value="ECO:0007669"/>
    <property type="project" value="UniProtKB-SubCell"/>
</dbReference>
<dbReference type="SUPFAM" id="SSF49452">
    <property type="entry name" value="Starch-binding domain-like"/>
    <property type="match status" value="1"/>
</dbReference>
<evidence type="ECO:0000256" key="1">
    <source>
        <dbReference type="ARBA" id="ARBA00001936"/>
    </source>
</evidence>
<dbReference type="SUPFAM" id="SSF117074">
    <property type="entry name" value="Hypothetical protein PA1324"/>
    <property type="match status" value="1"/>
</dbReference>
<dbReference type="InterPro" id="IPR008969">
    <property type="entry name" value="CarboxyPept-like_regulatory"/>
</dbReference>
<evidence type="ECO:0000256" key="13">
    <source>
        <dbReference type="ARBA" id="ARBA00023136"/>
    </source>
</evidence>
<evidence type="ECO:0000259" key="18">
    <source>
        <dbReference type="Pfam" id="PF02516"/>
    </source>
</evidence>
<keyword evidence="19" id="KW-0121">Carboxypeptidase</keyword>
<reference evidence="19" key="1">
    <citation type="submission" date="2021-04" db="EMBL/GenBank/DDBJ databases">
        <title>Genomic insights into ecological role and evolution of a novel Thermoplasmata order Candidatus Sysuiplasmatales.</title>
        <authorList>
            <person name="Yuan Y."/>
        </authorList>
    </citation>
    <scope>NUCLEOTIDE SEQUENCE</scope>
    <source>
        <strain evidence="19">YP2-bin.285</strain>
    </source>
</reference>
<feature type="transmembrane region" description="Helical" evidence="17">
    <location>
        <begin position="352"/>
        <end position="372"/>
    </location>
</feature>
<dbReference type="InterPro" id="IPR003674">
    <property type="entry name" value="Oligo_trans_STT3"/>
</dbReference>
<dbReference type="Gene3D" id="3.40.50.12610">
    <property type="match status" value="1"/>
</dbReference>
<keyword evidence="12 17" id="KW-1133">Transmembrane helix</keyword>
<keyword evidence="8" id="KW-0808">Transferase</keyword>
<keyword evidence="13 17" id="KW-0472">Membrane</keyword>
<evidence type="ECO:0000256" key="5">
    <source>
        <dbReference type="ARBA" id="ARBA00010810"/>
    </source>
</evidence>
<evidence type="ECO:0000256" key="8">
    <source>
        <dbReference type="ARBA" id="ARBA00022679"/>
    </source>
</evidence>
<feature type="transmembrane region" description="Helical" evidence="17">
    <location>
        <begin position="403"/>
        <end position="423"/>
    </location>
</feature>
<dbReference type="InterPro" id="IPR013783">
    <property type="entry name" value="Ig-like_fold"/>
</dbReference>
<comment type="subcellular location">
    <subcellularLocation>
        <location evidence="3">Cell membrane</location>
        <topology evidence="3">Multi-pass membrane protein</topology>
    </subcellularLocation>
</comment>
<proteinExistence type="inferred from homology"/>
<dbReference type="UniPathway" id="UPA00378"/>
<feature type="transmembrane region" description="Helical" evidence="17">
    <location>
        <begin position="219"/>
        <end position="236"/>
    </location>
</feature>
<comment type="cofactor">
    <cofactor evidence="2">
        <name>Mg(2+)</name>
        <dbReference type="ChEBI" id="CHEBI:18420"/>
    </cofactor>
</comment>
<evidence type="ECO:0000256" key="7">
    <source>
        <dbReference type="ARBA" id="ARBA00022676"/>
    </source>
</evidence>
<feature type="transmembrane region" description="Helical" evidence="17">
    <location>
        <begin position="322"/>
        <end position="345"/>
    </location>
</feature>
<dbReference type="EMBL" id="JAGVSJ010000001">
    <property type="protein sequence ID" value="MBX8631069.1"/>
    <property type="molecule type" value="Genomic_DNA"/>
</dbReference>
<dbReference type="GO" id="GO:0030246">
    <property type="term" value="F:carbohydrate binding"/>
    <property type="evidence" value="ECO:0007669"/>
    <property type="project" value="InterPro"/>
</dbReference>
<keyword evidence="7" id="KW-0328">Glycosyltransferase</keyword>
<dbReference type="InterPro" id="IPR048307">
    <property type="entry name" value="STT3_N"/>
</dbReference>
<feature type="transmembrane region" description="Helical" evidence="17">
    <location>
        <begin position="162"/>
        <end position="184"/>
    </location>
</feature>
<gene>
    <name evidence="19" type="ORF">J9259_00895</name>
</gene>
<comment type="pathway">
    <text evidence="4">Protein modification; protein glycosylation.</text>
</comment>
<protein>
    <recommendedName>
        <fullName evidence="6">dolichyl-phosphooligosaccharide-protein glycotransferase</fullName>
        <ecNumber evidence="6">2.4.99.21</ecNumber>
    </recommendedName>
    <alternativeName>
        <fullName evidence="15">Oligosaccharyl transferase</fullName>
    </alternativeName>
</protein>
<evidence type="ECO:0000256" key="12">
    <source>
        <dbReference type="ARBA" id="ARBA00022989"/>
    </source>
</evidence>
<dbReference type="GO" id="GO:0046872">
    <property type="term" value="F:metal ion binding"/>
    <property type="evidence" value="ECO:0007669"/>
    <property type="project" value="UniProtKB-KW"/>
</dbReference>
<dbReference type="Gene3D" id="2.60.40.1120">
    <property type="entry name" value="Carboxypeptidase-like, regulatory domain"/>
    <property type="match status" value="2"/>
</dbReference>
<feature type="transmembrane region" description="Helical" evidence="17">
    <location>
        <begin position="435"/>
        <end position="459"/>
    </location>
</feature>
<dbReference type="GO" id="GO:0004576">
    <property type="term" value="F:oligosaccharyl transferase activity"/>
    <property type="evidence" value="ECO:0007669"/>
    <property type="project" value="InterPro"/>
</dbReference>
<feature type="transmembrane region" description="Helical" evidence="17">
    <location>
        <begin position="275"/>
        <end position="293"/>
    </location>
</feature>
<evidence type="ECO:0000256" key="2">
    <source>
        <dbReference type="ARBA" id="ARBA00001946"/>
    </source>
</evidence>
<sequence>MILLSKNNASVVLVQMSDNINTAPRKSYSDGSAGAETQRKGGSKLYSVLARIDWRTVGVLAFFVMLGAYLRIYFDFSQAIAGGYPGLSGGSDADYYFRVLRYALVTGHQLEFDPLLNYPLGARNPFLPFYVWTTVMGAWVISFLFHLPLITSIYSGKLSAGVAAYVMMSALSGVISIIIAYYLGKELFDKYTGIFAAGLMAFMPSIVSESTVGFGVHDPFILMMTALLFFFLFRSLNTVNGVRWVERWNRKGSILPDFYSIKSGLKNYFQNNKRSLTYALMAGIVLASIANAWEGFSYLLVIISVFYLVQSFIYKFKNRDTLALSAIWLVVSLSLLVFSLPIYFLGQHIYPWYIVAVAFFAGTVVLGAVYTVARDVPWLTLIVAILVGVGVILAGAEVLDRHIIHVIVGYIFTAQSYFIKTTVYTTIAEALAPPFSLLALSLGGSIFFIAFAELAYIFYISRRKISDAMTLFVVWSILAVFMAVTTVRFILDATTVFVILGGKGLVSFIRWTNFGEVKKGYQTYGINWSGTKKSVKLKHIIALFLIVSIVILPLVWSGIDAATPTTLKEQLNTQVYDILPSFLRPTGYTNNGSSTYYFGAFGYSLSTINDYFPAAWQWLYEQNKNITPAYDRPAYLSWWDYGSASITKAEVPAVADDFQQGYHFASAVLFSQNETQLIALLSARVMYGVYVHDGGSLPRNITSTLQGYGLNSSYIESVYRDPAQFTRTVLANPQIYGPFASNVAPPNVMWAVLMATISKIGLNNTVNLYQQLSQMTHYYIGYFSVDARLFPFSATDTGVFYAPALLGGRPMAGPTVYNIPYDYYTINATSSTGVNYPLQSIPPNTQVVSYSINYQPLFYNMTLYRFFMGYSAYDLTHQAIGGFPGLSGSFLSDPSLQNLQPLPGWMMSHFFMAYRTAYYNPYPIQYVKYHPNAWRAIDVSTALKLLKQDPNNQNYTVDLSPQSDYGNGIVIMEYYPGAYINGTVTYPNGQPASGVRATILDEWGIPHEIVYTNSQGRYSLIAPPGNDTVVFSTGQLSSPSSVVAGIGQVVGEQTYNVSYAEAMRYPNINVTTGFPAFNILAKPFTLNTTSINGYVFFDSSRSGTYTPGLSTLLTNVTVRIVNTTTGLAYNTSASDGHYDFSSILPGQYQFYIVKDNSTIPTQNITTVSYSTNTTQNIPVYPGVASGTVLLPDGSPDAGAKVTIQGTRNGYSSVETTASNGSYTFHQLLPGNYTLSVSGSTVSPFYHIHVRSLNTTAVNIVASPSVPVSGTVYLPGGVPAPFATIYFYSNEPGMQPFVVRTDSNGFFSAVIGSGNYTLYSVYYRDSLQSVLLTSLDAYVGHHSMLSLTLSPSSTLSGTIFESNGAPASFAHIYVQSGNSSLSVYADSRGNYSVPLPAGTYNLWVSTATGSYLSQVTLSTSGVRMDMHEVTSRLFDGQVGFISSGTNSYIAGARLTLYYNGIPYVYYSGLSGNYSFYLPQGISYGLNVSAFGMYSSTFTLGPSSPVSNDLTMSPVPVPVSGAIDKATVLPAGAEVTFTSVSDPAVQYNFTVNNGIYQALLLPGTYHISISNYSNSTTEYEVGAPSVISVPVGTPQYSNISVETLYNVTVTFTYPSGSGVGNNVSLTRLDVFSSSLSQPIAESHFSSGTALYVPAGVYTLYAYSSVSGSVFAQLDKFGVSGATPVSLKLGYAYNLTGAAYYNGTELSSETVTVTLASNDASVTAALSPDGRFAVSLPAGTYVVNVTYPTTTVISGKTAYVVYYGNVTVTLSSAMNVRVDTVEMPDNAHLSGYVFSYYGKGVMSTIRFAAVNGGENETVSTTSQGYYNISLVPGEYAVNTVSLNPLGSNYTTVYLTAGQSLEMNQTLLPSYNISGTASVAGTGRAPSFVHIKGNGMNFNVPVSGGLYSITLPEGNYSLSSSYSYTAYGTKYVYEYEGNVSLRSSIFNPIVLNLKPVYSVSVSVISDSAVPGVSGFSRVTLRLTNTGDVPASFALRIATSGWYGSFTPSLITLGTGLNSSATVTAELYPSQGVSGGNSTVYLQAYSPYSPSSISTVSVTLSVPPTYTFYSKFDFYQYEQPGRVFAVNLQVFNTGNSQSEFTAMISNYAELRQEGWNGGISTAESGPFTSGSTTFTLGPGQNQSITISLTANSSTTPNMVPIGFTVVNSNTNQTSSMSVPISLPSPTVSLSGIGVSGHGASASPLPLFTARRGVIIFLLAAFIIADVYLAKKKRLIR</sequence>
<dbReference type="SUPFAM" id="SSF49464">
    <property type="entry name" value="Carboxypeptidase regulatory domain-like"/>
    <property type="match status" value="3"/>
</dbReference>
<dbReference type="PANTHER" id="PTHR13872:SF1">
    <property type="entry name" value="DOLICHYL-DIPHOSPHOOLIGOSACCHARIDE--PROTEIN GLYCOSYLTRANSFERASE SUBUNIT STT3B"/>
    <property type="match status" value="1"/>
</dbReference>
<dbReference type="EC" id="2.4.99.21" evidence="6"/>
<feature type="transmembrane region" description="Helical" evidence="17">
    <location>
        <begin position="378"/>
        <end position="396"/>
    </location>
</feature>
<evidence type="ECO:0000313" key="20">
    <source>
        <dbReference type="Proteomes" id="UP000716004"/>
    </source>
</evidence>
<evidence type="ECO:0000256" key="9">
    <source>
        <dbReference type="ARBA" id="ARBA00022692"/>
    </source>
</evidence>
<dbReference type="GO" id="GO:0004180">
    <property type="term" value="F:carboxypeptidase activity"/>
    <property type="evidence" value="ECO:0007669"/>
    <property type="project" value="UniProtKB-KW"/>
</dbReference>
<feature type="transmembrane region" description="Helical" evidence="17">
    <location>
        <begin position="471"/>
        <end position="490"/>
    </location>
</feature>
<dbReference type="Proteomes" id="UP000716004">
    <property type="component" value="Unassembled WGS sequence"/>
</dbReference>
<dbReference type="Gene3D" id="2.60.40.10">
    <property type="entry name" value="Immunoglobulins"/>
    <property type="match status" value="1"/>
</dbReference>